<keyword evidence="5 8" id="KW-0496">Mitochondrion</keyword>
<feature type="transmembrane region" description="Helical" evidence="6">
    <location>
        <begin position="341"/>
        <end position="361"/>
    </location>
</feature>
<evidence type="ECO:0000256" key="2">
    <source>
        <dbReference type="ARBA" id="ARBA00022692"/>
    </source>
</evidence>
<gene>
    <name evidence="8" type="primary">cox1</name>
</gene>
<reference evidence="8" key="2">
    <citation type="submission" date="2012-12" db="EMBL/GenBank/DDBJ databases">
        <authorList>
            <person name="Lang B.F."/>
        </authorList>
    </citation>
    <scope>NUCLEOTIDE SEQUENCE</scope>
    <source>
        <strain evidence="8">ATCC 30864</strain>
    </source>
</reference>
<dbReference type="PANTHER" id="PTHR10422">
    <property type="entry name" value="CYTOCHROME C OXIDASE SUBUNIT 1"/>
    <property type="match status" value="1"/>
</dbReference>
<feature type="transmembrane region" description="Helical" evidence="6">
    <location>
        <begin position="21"/>
        <end position="42"/>
    </location>
</feature>
<feature type="transmembrane region" description="Helical" evidence="6">
    <location>
        <begin position="307"/>
        <end position="329"/>
    </location>
</feature>
<keyword evidence="3 6" id="KW-1133">Transmembrane helix</keyword>
<keyword evidence="5" id="KW-0408">Iron</keyword>
<dbReference type="InterPro" id="IPR000883">
    <property type="entry name" value="Cyt_C_Oxase_1"/>
</dbReference>
<feature type="transmembrane region" description="Helical" evidence="6">
    <location>
        <begin position="271"/>
        <end position="295"/>
    </location>
</feature>
<dbReference type="SUPFAM" id="SSF81442">
    <property type="entry name" value="Cytochrome c oxidase subunit I-like"/>
    <property type="match status" value="1"/>
</dbReference>
<dbReference type="InterPro" id="IPR023615">
    <property type="entry name" value="Cyt_c_Oxase_su1_BS"/>
</dbReference>
<evidence type="ECO:0000259" key="7">
    <source>
        <dbReference type="PROSITE" id="PS50855"/>
    </source>
</evidence>
<dbReference type="GO" id="GO:0020037">
    <property type="term" value="F:heme binding"/>
    <property type="evidence" value="ECO:0007669"/>
    <property type="project" value="InterPro"/>
</dbReference>
<keyword evidence="5" id="KW-0813">Transport</keyword>
<dbReference type="PROSITE" id="PS50855">
    <property type="entry name" value="COX1"/>
    <property type="match status" value="1"/>
</dbReference>
<dbReference type="EC" id="7.1.1.9" evidence="5"/>
<feature type="transmembrane region" description="Helical" evidence="6">
    <location>
        <begin position="188"/>
        <end position="215"/>
    </location>
</feature>
<evidence type="ECO:0000256" key="4">
    <source>
        <dbReference type="ARBA" id="ARBA00023136"/>
    </source>
</evidence>
<comment type="catalytic activity">
    <reaction evidence="5">
        <text>4 Fe(II)-[cytochrome c] + O2 + 8 H(+)(in) = 4 Fe(III)-[cytochrome c] + 2 H2O + 4 H(+)(out)</text>
        <dbReference type="Rhea" id="RHEA:11436"/>
        <dbReference type="Rhea" id="RHEA-COMP:10350"/>
        <dbReference type="Rhea" id="RHEA-COMP:14399"/>
        <dbReference type="ChEBI" id="CHEBI:15377"/>
        <dbReference type="ChEBI" id="CHEBI:15378"/>
        <dbReference type="ChEBI" id="CHEBI:15379"/>
        <dbReference type="ChEBI" id="CHEBI:29033"/>
        <dbReference type="ChEBI" id="CHEBI:29034"/>
        <dbReference type="EC" id="7.1.1.9"/>
    </reaction>
</comment>
<comment type="function">
    <text evidence="5">Component of the cytochrome c oxidase, the last enzyme in the mitochondrial electron transport chain which drives oxidative phosphorylation. The respiratory chain contains 3 multisubunit complexes succinate dehydrogenase (complex II, CII), ubiquinol-cytochrome c oxidoreductase (cytochrome b-c1 complex, complex III, CIII) and cytochrome c oxidase (complex IV, CIV), that cooperate to transfer electrons derived from NADH and succinate to molecular oxygen, creating an electrochemical gradient over the inner membrane that drives transmembrane transport and the ATP synthase. Cytochrome c oxidase is the component of the respiratory chain that catalyzes the reduction of oxygen to water. Electrons originating from reduced cytochrome c in the intermembrane space (IMS) are transferred via the dinuclear copper A center (CU(A)) of subunit 2 and heme A of subunit 1 to the active site in subunit 1, a binuclear center (BNC) formed by heme A3 and copper B (CU(B)). The BNC reduces molecular oxygen to 2 water molecules using 4 electrons from cytochrome c in the IMS and 4 protons from the mitochondrial matrix.</text>
</comment>
<dbReference type="EMBL" id="KC573038">
    <property type="protein sequence ID" value="AGE93633.1"/>
    <property type="molecule type" value="Genomic_DNA"/>
</dbReference>
<feature type="transmembrane region" description="Helical" evidence="6">
    <location>
        <begin position="235"/>
        <end position="259"/>
    </location>
</feature>
<comment type="pathway">
    <text evidence="5">Energy metabolism; oxidative phosphorylation.</text>
</comment>
<feature type="transmembrane region" description="Helical" evidence="6">
    <location>
        <begin position="413"/>
        <end position="434"/>
    </location>
</feature>
<dbReference type="InterPro" id="IPR033944">
    <property type="entry name" value="Cyt_c_oxase_su1_dom"/>
</dbReference>
<dbReference type="InterPro" id="IPR036927">
    <property type="entry name" value="Cyt_c_oxase-like_su1_sf"/>
</dbReference>
<dbReference type="GO" id="GO:0045277">
    <property type="term" value="C:respiratory chain complex IV"/>
    <property type="evidence" value="ECO:0007669"/>
    <property type="project" value="InterPro"/>
</dbReference>
<protein>
    <recommendedName>
        <fullName evidence="5">Cytochrome c oxidase subunit 1</fullName>
        <ecNumber evidence="5">7.1.1.9</ecNumber>
    </recommendedName>
</protein>
<evidence type="ECO:0000256" key="3">
    <source>
        <dbReference type="ARBA" id="ARBA00022989"/>
    </source>
</evidence>
<dbReference type="InterPro" id="IPR023616">
    <property type="entry name" value="Cyt_c_oxase-like_su1_dom"/>
</dbReference>
<organism evidence="8">
    <name type="scientific">Capsaspora owczarzaki</name>
    <dbReference type="NCBI Taxonomy" id="192875"/>
    <lineage>
        <taxon>Eukaryota</taxon>
        <taxon>Filasterea</taxon>
        <taxon>Capsaspora</taxon>
    </lineage>
</organism>
<keyword evidence="8" id="KW-0560">Oxidoreductase</keyword>
<reference evidence="8" key="1">
    <citation type="journal article" date="2008" name="Mol. Biol. Evol.">
        <title>A phylogenomic investigation into the origin of metazoa.</title>
        <authorList>
            <person name="Ruiz-Trillo I."/>
            <person name="Roger A.J."/>
            <person name="Burger G."/>
            <person name="Gray M.W."/>
            <person name="Lang B.F."/>
        </authorList>
    </citation>
    <scope>NUCLEOTIDE SEQUENCE</scope>
    <source>
        <strain evidence="8">ATCC 30864</strain>
    </source>
</reference>
<name>M1JEW7_9EUKA</name>
<comment type="similarity">
    <text evidence="5">Belongs to the heme-copper respiratory oxidase family.</text>
</comment>
<dbReference type="Gene3D" id="1.20.210.10">
    <property type="entry name" value="Cytochrome c oxidase-like, subunit I domain"/>
    <property type="match status" value="1"/>
</dbReference>
<dbReference type="PROSITE" id="PS00077">
    <property type="entry name" value="COX1_CUB"/>
    <property type="match status" value="1"/>
</dbReference>
<keyword evidence="5" id="KW-0249">Electron transport</keyword>
<feature type="transmembrane region" description="Helical" evidence="6">
    <location>
        <begin position="153"/>
        <end position="176"/>
    </location>
</feature>
<dbReference type="GO" id="GO:0005743">
    <property type="term" value="C:mitochondrial inner membrane"/>
    <property type="evidence" value="ECO:0007669"/>
    <property type="project" value="UniProtKB-SubCell"/>
</dbReference>
<feature type="transmembrane region" description="Helical" evidence="6">
    <location>
        <begin position="454"/>
        <end position="477"/>
    </location>
</feature>
<dbReference type="PANTHER" id="PTHR10422:SF18">
    <property type="entry name" value="CYTOCHROME C OXIDASE SUBUNIT 1"/>
    <property type="match status" value="1"/>
</dbReference>
<sequence>MISNFATRWLFSTNHKDIGTLYMLFGAFSGMIGTALSIIIRMELAFPGNQILNGDHQTYNVVVTAHAVLMIFFMVMPILIGGFGNWMVPLMIGGVDMAFPRLNNISFWLLPPSLILILASSFVESGVGTGWTLYPPLSSIIAHSGGAVDLGIFSLHIAGISSMLGAMNFICTIFNMRSPGMTLHRMPLFVWAVLITAFLLLLSLPVLAGALTMLITDRNFNTTFFDPAGGGDPILYQHLFWFFGHPEVYILIIPGFGIVSQIVAHGARKPVFGTIGMIYAMLSIGVLGFIVWAHHMFTVGMDVDTRAYFTGATMVIAIPTGIKIFSWIATLYGGVITYNTAMLYTIGFIVLFTLGGITGIVLSNASLDIALHDTYYVVGHFHYVLSLGAVFAIFAGFYYWFPKMTGYLYNETISTIQFWLMFIGVNLTFLPQHFLGLAGAPRRYPDMPDAYAGWNLISSIGSMISLVGAIVFIYIVIDAFVKKVPAFVEDMEHVEFVQPIALTMFELESAWLKDDSNKQLEIIHYIHNMALAKATEDSHLEWKHLSPPTNHTYLDLPFVYQAIAK</sequence>
<accession>M1JEW7</accession>
<keyword evidence="5" id="KW-0999">Mitochondrion inner membrane</keyword>
<keyword evidence="5" id="KW-0349">Heme</keyword>
<evidence type="ECO:0000313" key="8">
    <source>
        <dbReference type="EMBL" id="AGE93633.1"/>
    </source>
</evidence>
<keyword evidence="5" id="KW-0479">Metal-binding</keyword>
<evidence type="ECO:0000256" key="6">
    <source>
        <dbReference type="SAM" id="Phobius"/>
    </source>
</evidence>
<evidence type="ECO:0000256" key="1">
    <source>
        <dbReference type="ARBA" id="ARBA00004141"/>
    </source>
</evidence>
<feature type="transmembrane region" description="Helical" evidence="6">
    <location>
        <begin position="62"/>
        <end position="86"/>
    </location>
</feature>
<dbReference type="GO" id="GO:0004129">
    <property type="term" value="F:cytochrome-c oxidase activity"/>
    <property type="evidence" value="ECO:0007669"/>
    <property type="project" value="UniProtKB-EC"/>
</dbReference>
<proteinExistence type="inferred from homology"/>
<dbReference type="AlphaFoldDB" id="M1JEW7"/>
<dbReference type="GO" id="GO:0006123">
    <property type="term" value="P:mitochondrial electron transport, cytochrome c to oxygen"/>
    <property type="evidence" value="ECO:0007669"/>
    <property type="project" value="TreeGrafter"/>
</dbReference>
<keyword evidence="2 5" id="KW-0812">Transmembrane</keyword>
<dbReference type="GO" id="GO:0016491">
    <property type="term" value="F:oxidoreductase activity"/>
    <property type="evidence" value="ECO:0007669"/>
    <property type="project" value="UniProtKB-KW"/>
</dbReference>
<feature type="transmembrane region" description="Helical" evidence="6">
    <location>
        <begin position="107"/>
        <end position="133"/>
    </location>
</feature>
<geneLocation type="mitochondrion" evidence="8"/>
<keyword evidence="5" id="KW-0186">Copper</keyword>
<dbReference type="GO" id="GO:0046872">
    <property type="term" value="F:metal ion binding"/>
    <property type="evidence" value="ECO:0007669"/>
    <property type="project" value="UniProtKB-KW"/>
</dbReference>
<dbReference type="CDD" id="cd01663">
    <property type="entry name" value="Cyt_c_Oxidase_I"/>
    <property type="match status" value="1"/>
</dbReference>
<keyword evidence="4 5" id="KW-0472">Membrane</keyword>
<dbReference type="Pfam" id="PF00115">
    <property type="entry name" value="COX1"/>
    <property type="match status" value="1"/>
</dbReference>
<evidence type="ECO:0000256" key="5">
    <source>
        <dbReference type="RuleBase" id="RU000369"/>
    </source>
</evidence>
<dbReference type="UniPathway" id="UPA00705"/>
<dbReference type="PRINTS" id="PR01165">
    <property type="entry name" value="CYCOXIDASEI"/>
</dbReference>
<dbReference type="GO" id="GO:0015990">
    <property type="term" value="P:electron transport coupled proton transport"/>
    <property type="evidence" value="ECO:0007669"/>
    <property type="project" value="TreeGrafter"/>
</dbReference>
<comment type="subcellular location">
    <subcellularLocation>
        <location evidence="1">Membrane</location>
        <topology evidence="1">Multi-pass membrane protein</topology>
    </subcellularLocation>
    <subcellularLocation>
        <location evidence="5">Mitochondrion inner membrane</location>
        <topology evidence="5">Multi-pass membrane protein</topology>
    </subcellularLocation>
</comment>
<feature type="transmembrane region" description="Helical" evidence="6">
    <location>
        <begin position="381"/>
        <end position="401"/>
    </location>
</feature>
<keyword evidence="5" id="KW-0679">Respiratory chain</keyword>
<feature type="domain" description="Cytochrome oxidase subunit I profile" evidence="7">
    <location>
        <begin position="9"/>
        <end position="560"/>
    </location>
</feature>